<keyword evidence="1" id="KW-0547">Nucleotide-binding</keyword>
<name>A0AC61MYL3_9FIRM</name>
<organism evidence="1 2">
    <name type="scientific">Aristaeella hokkaidonensis</name>
    <dbReference type="NCBI Taxonomy" id="3046382"/>
    <lineage>
        <taxon>Bacteria</taxon>
        <taxon>Bacillati</taxon>
        <taxon>Bacillota</taxon>
        <taxon>Clostridia</taxon>
        <taxon>Eubacteriales</taxon>
        <taxon>Aristaeellaceae</taxon>
        <taxon>Aristaeella</taxon>
    </lineage>
</organism>
<protein>
    <submittedName>
        <fullName evidence="1">ATP-binding protein</fullName>
    </submittedName>
</protein>
<keyword evidence="2" id="KW-1185">Reference proteome</keyword>
<accession>A0AC61MYL3</accession>
<proteinExistence type="predicted"/>
<reference evidence="1" key="1">
    <citation type="submission" date="2021-01" db="EMBL/GenBank/DDBJ databases">
        <title>Complete genome sequence of Clostridiales bacterium R-7.</title>
        <authorList>
            <person name="Mahoney-Kurpe S.C."/>
            <person name="Palevich N."/>
            <person name="Koike S."/>
            <person name="Moon C.D."/>
            <person name="Attwood G.T."/>
        </authorList>
    </citation>
    <scope>NUCLEOTIDE SEQUENCE</scope>
    <source>
        <strain evidence="1">R-7</strain>
    </source>
</reference>
<sequence length="136" mass="15271">MKELTLEAKVANLQQVLDFVDENLKSMRCPMKILMQIDVAVEEIFVNVASYAYAPDTGSVTIRMDLQENPRTVVITFIDSGVPYNPLAKADPDVTLSAEERAIGGLGIYMVKKSMDKMEYEYTDKQNILTMIKGIE</sequence>
<dbReference type="EMBL" id="CP068393">
    <property type="protein sequence ID" value="QUC68230.1"/>
    <property type="molecule type" value="Genomic_DNA"/>
</dbReference>
<keyword evidence="1" id="KW-0067">ATP-binding</keyword>
<dbReference type="Proteomes" id="UP000682782">
    <property type="component" value="Chromosome"/>
</dbReference>
<evidence type="ECO:0000313" key="2">
    <source>
        <dbReference type="Proteomes" id="UP000682782"/>
    </source>
</evidence>
<gene>
    <name evidence="1" type="ORF">JYE49_05920</name>
</gene>
<evidence type="ECO:0000313" key="1">
    <source>
        <dbReference type="EMBL" id="QUC68230.1"/>
    </source>
</evidence>